<dbReference type="InterPro" id="IPR012020">
    <property type="entry name" value="ABHD4"/>
</dbReference>
<reference evidence="4 5" key="1">
    <citation type="submission" date="2020-04" db="EMBL/GenBank/DDBJ databases">
        <title>Flammeovirga sp. SR4, a novel species isolated from seawater.</title>
        <authorList>
            <person name="Wang X."/>
        </authorList>
    </citation>
    <scope>NUCLEOTIDE SEQUENCE [LARGE SCALE GENOMIC DNA]</scope>
    <source>
        <strain evidence="4 5">SR4</strain>
    </source>
</reference>
<comment type="similarity">
    <text evidence="1">Belongs to the AB hydrolase superfamily. AB hydrolase 4 family.</text>
</comment>
<gene>
    <name evidence="4" type="ORF">HGP29_05270</name>
</gene>
<feature type="domain" description="Serine aminopeptidase S33" evidence="3">
    <location>
        <begin position="62"/>
        <end position="273"/>
    </location>
</feature>
<dbReference type="Proteomes" id="UP000585050">
    <property type="component" value="Unassembled WGS sequence"/>
</dbReference>
<dbReference type="PANTHER" id="PTHR10794">
    <property type="entry name" value="ABHYDROLASE DOMAIN-CONTAINING PROTEIN"/>
    <property type="match status" value="1"/>
</dbReference>
<dbReference type="PANTHER" id="PTHR10794:SF94">
    <property type="entry name" value="ESTERASE YHET-RELATED"/>
    <property type="match status" value="1"/>
</dbReference>
<comment type="caution">
    <text evidence="4">The sequence shown here is derived from an EMBL/GenBank/DDBJ whole genome shotgun (WGS) entry which is preliminary data.</text>
</comment>
<organism evidence="4 5">
    <name type="scientific">Flammeovirga agarivorans</name>
    <dbReference type="NCBI Taxonomy" id="2726742"/>
    <lineage>
        <taxon>Bacteria</taxon>
        <taxon>Pseudomonadati</taxon>
        <taxon>Bacteroidota</taxon>
        <taxon>Cytophagia</taxon>
        <taxon>Cytophagales</taxon>
        <taxon>Flammeovirgaceae</taxon>
        <taxon>Flammeovirga</taxon>
    </lineage>
</organism>
<keyword evidence="5" id="KW-1185">Reference proteome</keyword>
<dbReference type="InterPro" id="IPR050960">
    <property type="entry name" value="AB_hydrolase_4_sf"/>
</dbReference>
<dbReference type="SUPFAM" id="SSF53474">
    <property type="entry name" value="alpha/beta-Hydrolases"/>
    <property type="match status" value="1"/>
</dbReference>
<dbReference type="GO" id="GO:0047372">
    <property type="term" value="F:monoacylglycerol lipase activity"/>
    <property type="evidence" value="ECO:0007669"/>
    <property type="project" value="TreeGrafter"/>
</dbReference>
<evidence type="ECO:0000259" key="3">
    <source>
        <dbReference type="Pfam" id="PF12146"/>
    </source>
</evidence>
<proteinExistence type="inferred from homology"/>
<dbReference type="InterPro" id="IPR022742">
    <property type="entry name" value="Hydrolase_4"/>
</dbReference>
<dbReference type="EMBL" id="JABAIL010000002">
    <property type="protein sequence ID" value="NLR90604.1"/>
    <property type="molecule type" value="Genomic_DNA"/>
</dbReference>
<dbReference type="Pfam" id="PF12146">
    <property type="entry name" value="Hydrolase_4"/>
    <property type="match status" value="1"/>
</dbReference>
<dbReference type="PIRSF" id="PIRSF005211">
    <property type="entry name" value="Ab_hydro_YheT"/>
    <property type="match status" value="1"/>
</dbReference>
<feature type="active site" description="Charge relay system" evidence="2">
    <location>
        <position position="268"/>
    </location>
</feature>
<evidence type="ECO:0000313" key="5">
    <source>
        <dbReference type="Proteomes" id="UP000585050"/>
    </source>
</evidence>
<dbReference type="AlphaFoldDB" id="A0A7X8XUU5"/>
<keyword evidence="4" id="KW-0378">Hydrolase</keyword>
<evidence type="ECO:0000313" key="4">
    <source>
        <dbReference type="EMBL" id="NLR90604.1"/>
    </source>
</evidence>
<name>A0A7X8XUU5_9BACT</name>
<protein>
    <submittedName>
        <fullName evidence="4">Alpha/beta fold hydrolase</fullName>
    </submittedName>
</protein>
<feature type="active site" description="Charge relay system" evidence="2">
    <location>
        <position position="297"/>
    </location>
</feature>
<accession>A0A7X8XUU5</accession>
<evidence type="ECO:0000256" key="2">
    <source>
        <dbReference type="PIRSR" id="PIRSR005211-1"/>
    </source>
</evidence>
<sequence>MPIVKPSKLKVPFFQFNGHLQTIVPSAKRKIEDVNYRRQRVELKDGDFLDLDWSITDNVSERLVIISHGLEGGADRHYCKGIAKIFNEKGWDALAWNCRSCSGELNRLPRFYHHGDVIDFDVVVEEARKKGYKKIAFVGFSMGGAILMNALGTPEFNKENIVGGVAISTPIELQPSSDELEKRTKRIYNQKFFKKLKAKVIAKSKIMNGIDTTPLLDESFKTLRDFDEAYTAPLHGFENASEFYHQASVQRRIHNIQHPVLILNAKNDPFLTKESYPVEFASQSDYISLEIPKKGGHVGFSIVNSDFTYAELRAISFIQKISL</sequence>
<feature type="active site" description="Charge relay system" evidence="2">
    <location>
        <position position="141"/>
    </location>
</feature>
<evidence type="ECO:0000256" key="1">
    <source>
        <dbReference type="ARBA" id="ARBA00010884"/>
    </source>
</evidence>
<dbReference type="Gene3D" id="3.40.50.1820">
    <property type="entry name" value="alpha/beta hydrolase"/>
    <property type="match status" value="1"/>
</dbReference>
<dbReference type="GO" id="GO:0034338">
    <property type="term" value="F:short-chain carboxylesterase activity"/>
    <property type="evidence" value="ECO:0007669"/>
    <property type="project" value="TreeGrafter"/>
</dbReference>
<dbReference type="InterPro" id="IPR029058">
    <property type="entry name" value="AB_hydrolase_fold"/>
</dbReference>
<dbReference type="RefSeq" id="WP_168881329.1">
    <property type="nucleotide sequence ID" value="NZ_JABAIL010000002.1"/>
</dbReference>